<evidence type="ECO:0000313" key="3">
    <source>
        <dbReference type="Proteomes" id="UP001188597"/>
    </source>
</evidence>
<keyword evidence="3" id="KW-1185">Reference proteome</keyword>
<reference evidence="2" key="1">
    <citation type="submission" date="2022-12" db="EMBL/GenBank/DDBJ databases">
        <title>Draft genome assemblies for two species of Escallonia (Escalloniales).</title>
        <authorList>
            <person name="Chanderbali A."/>
            <person name="Dervinis C."/>
            <person name="Anghel I."/>
            <person name="Soltis D."/>
            <person name="Soltis P."/>
            <person name="Zapata F."/>
        </authorList>
    </citation>
    <scope>NUCLEOTIDE SEQUENCE</scope>
    <source>
        <strain evidence="2">UCBG64.0493</strain>
        <tissue evidence="2">Leaf</tissue>
    </source>
</reference>
<evidence type="ECO:0000256" key="1">
    <source>
        <dbReference type="SAM" id="SignalP"/>
    </source>
</evidence>
<comment type="caution">
    <text evidence="2">The sequence shown here is derived from an EMBL/GenBank/DDBJ whole genome shotgun (WGS) entry which is preliminary data.</text>
</comment>
<dbReference type="EMBL" id="JAVXUP010000083">
    <property type="protein sequence ID" value="KAK3039141.1"/>
    <property type="molecule type" value="Genomic_DNA"/>
</dbReference>
<proteinExistence type="predicted"/>
<gene>
    <name evidence="2" type="ORF">RJ639_028887</name>
</gene>
<organism evidence="2 3">
    <name type="scientific">Escallonia herrerae</name>
    <dbReference type="NCBI Taxonomy" id="1293975"/>
    <lineage>
        <taxon>Eukaryota</taxon>
        <taxon>Viridiplantae</taxon>
        <taxon>Streptophyta</taxon>
        <taxon>Embryophyta</taxon>
        <taxon>Tracheophyta</taxon>
        <taxon>Spermatophyta</taxon>
        <taxon>Magnoliopsida</taxon>
        <taxon>eudicotyledons</taxon>
        <taxon>Gunneridae</taxon>
        <taxon>Pentapetalae</taxon>
        <taxon>asterids</taxon>
        <taxon>campanulids</taxon>
        <taxon>Escalloniales</taxon>
        <taxon>Escalloniaceae</taxon>
        <taxon>Escallonia</taxon>
    </lineage>
</organism>
<name>A0AA88X3D6_9ASTE</name>
<feature type="signal peptide" evidence="1">
    <location>
        <begin position="1"/>
        <end position="23"/>
    </location>
</feature>
<feature type="chain" id="PRO_5041691892" evidence="1">
    <location>
        <begin position="24"/>
        <end position="120"/>
    </location>
</feature>
<evidence type="ECO:0000313" key="2">
    <source>
        <dbReference type="EMBL" id="KAK3039141.1"/>
    </source>
</evidence>
<dbReference type="AlphaFoldDB" id="A0AA88X3D6"/>
<dbReference type="Proteomes" id="UP001188597">
    <property type="component" value="Unassembled WGS sequence"/>
</dbReference>
<sequence>MAIAAKFPICLLALITFVRLVDSVLSTSVPTISASPAVLPYVNAPNMSSFFPAPKTMPLNPAVSPSLQAVAPIPSSGEFVGKSWSTAVKLQSGTAISELWLHLLILITKSRADNMDVINM</sequence>
<protein>
    <submittedName>
        <fullName evidence="2">Uncharacterized protein</fullName>
    </submittedName>
</protein>
<accession>A0AA88X3D6</accession>
<keyword evidence="1" id="KW-0732">Signal</keyword>